<keyword evidence="1 2" id="KW-0238">DNA-binding</keyword>
<accession>A0A1G9TQM5</accession>
<evidence type="ECO:0000259" key="3">
    <source>
        <dbReference type="PROSITE" id="PS50977"/>
    </source>
</evidence>
<organism evidence="4 5">
    <name type="scientific">Fictibacillus solisalsi</name>
    <dbReference type="NCBI Taxonomy" id="459525"/>
    <lineage>
        <taxon>Bacteria</taxon>
        <taxon>Bacillati</taxon>
        <taxon>Bacillota</taxon>
        <taxon>Bacilli</taxon>
        <taxon>Bacillales</taxon>
        <taxon>Fictibacillaceae</taxon>
        <taxon>Fictibacillus</taxon>
    </lineage>
</organism>
<dbReference type="AlphaFoldDB" id="A0A1G9TQM5"/>
<evidence type="ECO:0000256" key="1">
    <source>
        <dbReference type="ARBA" id="ARBA00023125"/>
    </source>
</evidence>
<name>A0A1G9TQM5_9BACL</name>
<dbReference type="GO" id="GO:0003677">
    <property type="term" value="F:DNA binding"/>
    <property type="evidence" value="ECO:0007669"/>
    <property type="project" value="UniProtKB-UniRule"/>
</dbReference>
<dbReference type="EMBL" id="FNHW01000001">
    <property type="protein sequence ID" value="SDM50067.1"/>
    <property type="molecule type" value="Genomic_DNA"/>
</dbReference>
<dbReference type="PRINTS" id="PR00455">
    <property type="entry name" value="HTHTETR"/>
</dbReference>
<evidence type="ECO:0000313" key="4">
    <source>
        <dbReference type="EMBL" id="SDM50067.1"/>
    </source>
</evidence>
<sequence>MSLNNTDRRIRRTKQMIRDALTELMEDVGFDAITVRDLTEKADINRGTFYLHYKDKFDLLEQCEREVLDELAQVQGHVEGLQLENFYEHFNRGEPLPFIVKLFEYLKENGAFMRVILGPKGDPLFQVKLKEMLAEHLLKHMVKKARIEMAVPFDYFKAYVISAHLGVIQEWLFSGMKESPKEIAMTAFKLTFLGPRRAAGLISDEQNEKTSP</sequence>
<dbReference type="Pfam" id="PF00440">
    <property type="entry name" value="TetR_N"/>
    <property type="match status" value="1"/>
</dbReference>
<feature type="DNA-binding region" description="H-T-H motif" evidence="2">
    <location>
        <begin position="34"/>
        <end position="53"/>
    </location>
</feature>
<dbReference type="InterPro" id="IPR050624">
    <property type="entry name" value="HTH-type_Tx_Regulator"/>
</dbReference>
<evidence type="ECO:0000256" key="2">
    <source>
        <dbReference type="PROSITE-ProRule" id="PRU00335"/>
    </source>
</evidence>
<dbReference type="STRING" id="459525.SAMN04488137_0438"/>
<dbReference type="InterPro" id="IPR009057">
    <property type="entry name" value="Homeodomain-like_sf"/>
</dbReference>
<dbReference type="PROSITE" id="PS50977">
    <property type="entry name" value="HTH_TETR_2"/>
    <property type="match status" value="1"/>
</dbReference>
<dbReference type="PANTHER" id="PTHR43479">
    <property type="entry name" value="ACREF/ENVCD OPERON REPRESSOR-RELATED"/>
    <property type="match status" value="1"/>
</dbReference>
<dbReference type="RefSeq" id="WP_090232205.1">
    <property type="nucleotide sequence ID" value="NZ_FNHW01000001.1"/>
</dbReference>
<dbReference type="PANTHER" id="PTHR43479:SF7">
    <property type="entry name" value="TETR-FAMILY TRANSCRIPTIONAL REGULATOR"/>
    <property type="match status" value="1"/>
</dbReference>
<dbReference type="OrthoDB" id="9810250at2"/>
<feature type="domain" description="HTH tetR-type" evidence="3">
    <location>
        <begin position="11"/>
        <end position="71"/>
    </location>
</feature>
<gene>
    <name evidence="4" type="ORF">SAMN04488137_0438</name>
</gene>
<reference evidence="5" key="1">
    <citation type="submission" date="2016-10" db="EMBL/GenBank/DDBJ databases">
        <authorList>
            <person name="Varghese N."/>
            <person name="Submissions S."/>
        </authorList>
    </citation>
    <scope>NUCLEOTIDE SEQUENCE [LARGE SCALE GENOMIC DNA]</scope>
    <source>
        <strain evidence="5">CGMCC 1.6854</strain>
    </source>
</reference>
<protein>
    <submittedName>
        <fullName evidence="4">Transcriptional regulator, TetR family</fullName>
    </submittedName>
</protein>
<dbReference type="InterPro" id="IPR039532">
    <property type="entry name" value="TetR_C_Firmicutes"/>
</dbReference>
<dbReference type="Gene3D" id="1.10.357.10">
    <property type="entry name" value="Tetracycline Repressor, domain 2"/>
    <property type="match status" value="1"/>
</dbReference>
<evidence type="ECO:0000313" key="5">
    <source>
        <dbReference type="Proteomes" id="UP000199544"/>
    </source>
</evidence>
<dbReference type="Pfam" id="PF14278">
    <property type="entry name" value="TetR_C_8"/>
    <property type="match status" value="1"/>
</dbReference>
<dbReference type="InterPro" id="IPR001647">
    <property type="entry name" value="HTH_TetR"/>
</dbReference>
<proteinExistence type="predicted"/>
<dbReference type="SUPFAM" id="SSF46689">
    <property type="entry name" value="Homeodomain-like"/>
    <property type="match status" value="1"/>
</dbReference>
<dbReference type="Proteomes" id="UP000199544">
    <property type="component" value="Unassembled WGS sequence"/>
</dbReference>
<keyword evidence="5" id="KW-1185">Reference proteome</keyword>